<sequence>MRFASRMECLQDKALLNAMELTETEDMISFSAGFPSSETYPVADIKEAFVQVLDHEGEEALSYCSTSGFGKLRELIAKRMYDKFGLDYKTGEVVITSGSQQALDMSSMLFINKGDVVLFETPSYLGAVNALKAYEAELVALPTDREGLILDSLKQALDQYGDRVKLIYVIPDFQNPTGRSWSAERRKQFVDFIADYDIPVIEDAAYSELSFEDKLEKPLSYYDKKGQVVYVGTFSKTFCPGLRVAWLCAKEQLMEKFLILKNAADLSSSAIAQRQMAYYLSHYDLDAHIKKITSLYLERRNLMMEVIDREFPKEVGYVIPKGGLFIWLELPEGKDSRELLKRALAEKVAFIPGGSFYPSGVKNNELRLNFSNMKGEEIIKGMTILGHLTREYLAE</sequence>
<name>A0ACD1ADD4_9FIRM</name>
<dbReference type="EMBL" id="CP042469">
    <property type="protein sequence ID" value="QOX64243.1"/>
    <property type="molecule type" value="Genomic_DNA"/>
</dbReference>
<evidence type="ECO:0000313" key="2">
    <source>
        <dbReference type="Proteomes" id="UP000594014"/>
    </source>
</evidence>
<dbReference type="Proteomes" id="UP000594014">
    <property type="component" value="Chromosome"/>
</dbReference>
<proteinExistence type="predicted"/>
<accession>A0ACD1ADD4</accession>
<gene>
    <name evidence="1" type="ORF">FRZ06_13285</name>
</gene>
<organism evidence="1 2">
    <name type="scientific">Anoxybacterium hadale</name>
    <dbReference type="NCBI Taxonomy" id="3408580"/>
    <lineage>
        <taxon>Bacteria</taxon>
        <taxon>Bacillati</taxon>
        <taxon>Bacillota</taxon>
        <taxon>Clostridia</taxon>
        <taxon>Peptostreptococcales</taxon>
        <taxon>Anaerovoracaceae</taxon>
        <taxon>Anoxybacterium</taxon>
    </lineage>
</organism>
<protein>
    <submittedName>
        <fullName evidence="1">PLP-dependent aminotransferase family protein</fullName>
    </submittedName>
</protein>
<reference evidence="1" key="1">
    <citation type="submission" date="2019-08" db="EMBL/GenBank/DDBJ databases">
        <title>Genome sequence of Clostridiales bacterium MT110.</title>
        <authorList>
            <person name="Cao J."/>
        </authorList>
    </citation>
    <scope>NUCLEOTIDE SEQUENCE</scope>
    <source>
        <strain evidence="1">MT110</strain>
    </source>
</reference>
<evidence type="ECO:0000313" key="1">
    <source>
        <dbReference type="EMBL" id="QOX64243.1"/>
    </source>
</evidence>
<keyword evidence="2" id="KW-1185">Reference proteome</keyword>
<keyword evidence="1" id="KW-0808">Transferase</keyword>
<keyword evidence="1" id="KW-0032">Aminotransferase</keyword>